<name>A0A2T7DUS9_9POAL</name>
<dbReference type="AlphaFoldDB" id="A0A2T7DUS9"/>
<sequence>MFAYALAMASEHEHHQTGWLAGRPWLTCAHTDTPISCWPLAPARPAGQGNLQAPLRSDLYLLADADQVGLSVESSFRALSLGSSLYLFFFFLPPLKWITSSGMVSDSFCGGTRERIPLGGVSVARISWEIPVGTPVIWTDSEMKWTCILTWALNPCWYPKTFSPSIYGAWKNNCLVKKI</sequence>
<dbReference type="OrthoDB" id="10542495at2759"/>
<organism evidence="1 2">
    <name type="scientific">Panicum hallii var. hallii</name>
    <dbReference type="NCBI Taxonomy" id="1504633"/>
    <lineage>
        <taxon>Eukaryota</taxon>
        <taxon>Viridiplantae</taxon>
        <taxon>Streptophyta</taxon>
        <taxon>Embryophyta</taxon>
        <taxon>Tracheophyta</taxon>
        <taxon>Spermatophyta</taxon>
        <taxon>Magnoliopsida</taxon>
        <taxon>Liliopsida</taxon>
        <taxon>Poales</taxon>
        <taxon>Poaceae</taxon>
        <taxon>PACMAD clade</taxon>
        <taxon>Panicoideae</taxon>
        <taxon>Panicodae</taxon>
        <taxon>Paniceae</taxon>
        <taxon>Panicinae</taxon>
        <taxon>Panicum</taxon>
        <taxon>Panicum sect. Panicum</taxon>
    </lineage>
</organism>
<gene>
    <name evidence="1" type="ORF">GQ55_4G031600</name>
</gene>
<evidence type="ECO:0000313" key="2">
    <source>
        <dbReference type="Proteomes" id="UP000244336"/>
    </source>
</evidence>
<evidence type="ECO:0000313" key="1">
    <source>
        <dbReference type="EMBL" id="PUZ59320.1"/>
    </source>
</evidence>
<dbReference type="Proteomes" id="UP000244336">
    <property type="component" value="Chromosome 4"/>
</dbReference>
<dbReference type="Gramene" id="PUZ59320">
    <property type="protein sequence ID" value="PUZ59320"/>
    <property type="gene ID" value="GQ55_4G031600"/>
</dbReference>
<dbReference type="EMBL" id="CM009752">
    <property type="protein sequence ID" value="PUZ59320.1"/>
    <property type="molecule type" value="Genomic_DNA"/>
</dbReference>
<protein>
    <submittedName>
        <fullName evidence="1">Uncharacterized protein</fullName>
    </submittedName>
</protein>
<keyword evidence="2" id="KW-1185">Reference proteome</keyword>
<accession>A0A2T7DUS9</accession>
<proteinExistence type="predicted"/>
<reference evidence="1 2" key="1">
    <citation type="submission" date="2018-04" db="EMBL/GenBank/DDBJ databases">
        <title>WGS assembly of Panicum hallii var. hallii HAL2.</title>
        <authorList>
            <person name="Lovell J."/>
            <person name="Jenkins J."/>
            <person name="Lowry D."/>
            <person name="Mamidi S."/>
            <person name="Sreedasyam A."/>
            <person name="Weng X."/>
            <person name="Barry K."/>
            <person name="Bonette J."/>
            <person name="Campitelli B."/>
            <person name="Daum C."/>
            <person name="Gordon S."/>
            <person name="Gould B."/>
            <person name="Lipzen A."/>
            <person name="MacQueen A."/>
            <person name="Palacio-Mejia J."/>
            <person name="Plott C."/>
            <person name="Shakirov E."/>
            <person name="Shu S."/>
            <person name="Yoshinaga Y."/>
            <person name="Zane M."/>
            <person name="Rokhsar D."/>
            <person name="Grimwood J."/>
            <person name="Schmutz J."/>
            <person name="Juenger T."/>
        </authorList>
    </citation>
    <scope>NUCLEOTIDE SEQUENCE [LARGE SCALE GENOMIC DNA]</scope>
    <source>
        <strain evidence="2">cv. HAL2</strain>
    </source>
</reference>